<keyword evidence="3 9" id="KW-0812">Transmembrane</keyword>
<protein>
    <submittedName>
        <fullName evidence="12">(thale cress) hypothetical protein</fullName>
    </submittedName>
</protein>
<reference evidence="12 13" key="1">
    <citation type="submission" date="2020-09" db="EMBL/GenBank/DDBJ databases">
        <authorList>
            <person name="Ashkenazy H."/>
        </authorList>
    </citation>
    <scope>NUCLEOTIDE SEQUENCE [LARGE SCALE GENOMIC DNA]</scope>
    <source>
        <strain evidence="13">cv. Cdm-0</strain>
    </source>
</reference>
<dbReference type="PANTHER" id="PTHR45631:SF124">
    <property type="entry name" value="LEUCINE-RICH REPEAT PROTEIN KINASE FAMILY PROTEIN"/>
    <property type="match status" value="1"/>
</dbReference>
<proteinExistence type="predicted"/>
<evidence type="ECO:0000256" key="3">
    <source>
        <dbReference type="ARBA" id="ARBA00022692"/>
    </source>
</evidence>
<evidence type="ECO:0000256" key="8">
    <source>
        <dbReference type="ARBA" id="ARBA00023170"/>
    </source>
</evidence>
<evidence type="ECO:0000256" key="1">
    <source>
        <dbReference type="ARBA" id="ARBA00004167"/>
    </source>
</evidence>
<accession>A0A7G2ED63</accession>
<evidence type="ECO:0000313" key="13">
    <source>
        <dbReference type="Proteomes" id="UP000516314"/>
    </source>
</evidence>
<keyword evidence="2" id="KW-0433">Leucine-rich repeat</keyword>
<evidence type="ECO:0000256" key="4">
    <source>
        <dbReference type="ARBA" id="ARBA00022729"/>
    </source>
</evidence>
<keyword evidence="6 9" id="KW-1133">Transmembrane helix</keyword>
<dbReference type="Pfam" id="PF12819">
    <property type="entry name" value="Malectin_like"/>
    <property type="match status" value="2"/>
</dbReference>
<dbReference type="FunFam" id="3.80.10.10:FF:000129">
    <property type="entry name" value="Leucine-rich repeat receptor-like kinase"/>
    <property type="match status" value="1"/>
</dbReference>
<sequence length="569" mass="63665">MKSRLLLAMIGTFAVIVGAQKQEGFISLDCGLPSGESPYDDEENGLTVVSDSNFIQTGEIGKVEKDPNKITFVYGNYDGRNLEPNFDIYLGTNKWTRIDLEGLPYGTSEEIMHKVQTNSLDICLVKTGITVPLISAIELRPQRNDTYVTHSGSLRLSFREYLTNSTGDIRYPDDIHDRVWFSWFDDSYYKEITTSLSINNSDTYDIPKTVLKSAATPRNASEPLFINWTPRPSNAQVYFYLHFAEIQTLEANEMREFDIIFGENFNRSGFRPLKLALSTVYNDVPMACDSRGCILQLVRTSKSTLPPLINAIEAYTVMEFSPLETSLSDVVAIKNIKATYRLSKISWQGDPCLPQELYWENLVCTYANVSTPPRITSLNLSESGLTGSIAPVLQNLTQLQELDLSNNNLTGHVPTFLASMKSLLLINLNGNNFNGSVPQALLDRQKDGLELKLEGNPDLCKFSSCHPKEKMRFLPPVIASSASLLVIVVVMTLIFVFHKKKVPDSALHGTPSVPVADVGHTYQAEPPFLSKKFRFTYIEVQEMTKNLKGLSVKVGLESFIMVMLMVPNK</sequence>
<evidence type="ECO:0000256" key="6">
    <source>
        <dbReference type="ARBA" id="ARBA00022989"/>
    </source>
</evidence>
<feature type="domain" description="Malectin-like" evidence="11">
    <location>
        <begin position="28"/>
        <end position="67"/>
    </location>
</feature>
<dbReference type="PANTHER" id="PTHR45631">
    <property type="entry name" value="OS07G0107800 PROTEIN-RELATED"/>
    <property type="match status" value="1"/>
</dbReference>
<organism evidence="12 13">
    <name type="scientific">Arabidopsis thaliana</name>
    <name type="common">Mouse-ear cress</name>
    <dbReference type="NCBI Taxonomy" id="3702"/>
    <lineage>
        <taxon>Eukaryota</taxon>
        <taxon>Viridiplantae</taxon>
        <taxon>Streptophyta</taxon>
        <taxon>Embryophyta</taxon>
        <taxon>Tracheophyta</taxon>
        <taxon>Spermatophyta</taxon>
        <taxon>Magnoliopsida</taxon>
        <taxon>eudicotyledons</taxon>
        <taxon>Gunneridae</taxon>
        <taxon>Pentapetalae</taxon>
        <taxon>rosids</taxon>
        <taxon>malvids</taxon>
        <taxon>Brassicales</taxon>
        <taxon>Brassicaceae</taxon>
        <taxon>Camelineae</taxon>
        <taxon>Arabidopsis</taxon>
    </lineage>
</organism>
<name>A0A7G2ED63_ARATH</name>
<feature type="chain" id="PRO_5028918531" evidence="10">
    <location>
        <begin position="20"/>
        <end position="569"/>
    </location>
</feature>
<evidence type="ECO:0000256" key="9">
    <source>
        <dbReference type="SAM" id="Phobius"/>
    </source>
</evidence>
<dbReference type="SUPFAM" id="SSF52058">
    <property type="entry name" value="L domain-like"/>
    <property type="match status" value="1"/>
</dbReference>
<keyword evidence="5" id="KW-0677">Repeat</keyword>
<dbReference type="Gene3D" id="3.80.10.10">
    <property type="entry name" value="Ribonuclease Inhibitor"/>
    <property type="match status" value="1"/>
</dbReference>
<keyword evidence="7 9" id="KW-0472">Membrane</keyword>
<keyword evidence="4 10" id="KW-0732">Signal</keyword>
<evidence type="ECO:0000313" key="12">
    <source>
        <dbReference type="EMBL" id="CAD5319809.1"/>
    </source>
</evidence>
<dbReference type="InterPro" id="IPR032675">
    <property type="entry name" value="LRR_dom_sf"/>
</dbReference>
<evidence type="ECO:0000256" key="5">
    <source>
        <dbReference type="ARBA" id="ARBA00022737"/>
    </source>
</evidence>
<feature type="transmembrane region" description="Helical" evidence="9">
    <location>
        <begin position="473"/>
        <end position="497"/>
    </location>
</feature>
<feature type="domain" description="Malectin-like" evidence="11">
    <location>
        <begin position="70"/>
        <end position="317"/>
    </location>
</feature>
<dbReference type="Pfam" id="PF00560">
    <property type="entry name" value="LRR_1"/>
    <property type="match status" value="1"/>
</dbReference>
<evidence type="ECO:0000259" key="11">
    <source>
        <dbReference type="Pfam" id="PF12819"/>
    </source>
</evidence>
<dbReference type="GO" id="GO:0016020">
    <property type="term" value="C:membrane"/>
    <property type="evidence" value="ECO:0007669"/>
    <property type="project" value="UniProtKB-SubCell"/>
</dbReference>
<dbReference type="EMBL" id="LR881467">
    <property type="protein sequence ID" value="CAD5319809.1"/>
    <property type="molecule type" value="Genomic_DNA"/>
</dbReference>
<dbReference type="AlphaFoldDB" id="A0A7G2ED63"/>
<evidence type="ECO:0000256" key="2">
    <source>
        <dbReference type="ARBA" id="ARBA00022614"/>
    </source>
</evidence>
<comment type="subcellular location">
    <subcellularLocation>
        <location evidence="1">Membrane</location>
        <topology evidence="1">Single-pass membrane protein</topology>
    </subcellularLocation>
</comment>
<gene>
    <name evidence="12" type="ORF">AT9943_LOCUS7975</name>
</gene>
<evidence type="ECO:0000256" key="10">
    <source>
        <dbReference type="SAM" id="SignalP"/>
    </source>
</evidence>
<feature type="signal peptide" evidence="10">
    <location>
        <begin position="1"/>
        <end position="19"/>
    </location>
</feature>
<dbReference type="Proteomes" id="UP000516314">
    <property type="component" value="Chromosome 2"/>
</dbReference>
<dbReference type="InterPro" id="IPR001611">
    <property type="entry name" value="Leu-rich_rpt"/>
</dbReference>
<evidence type="ECO:0000256" key="7">
    <source>
        <dbReference type="ARBA" id="ARBA00023136"/>
    </source>
</evidence>
<keyword evidence="8" id="KW-0675">Receptor</keyword>
<dbReference type="InterPro" id="IPR024788">
    <property type="entry name" value="Malectin-like_Carb-bd_dom"/>
</dbReference>